<evidence type="ECO:0000313" key="5">
    <source>
        <dbReference type="Proteomes" id="UP001159427"/>
    </source>
</evidence>
<organism evidence="4 5">
    <name type="scientific">Porites evermanni</name>
    <dbReference type="NCBI Taxonomy" id="104178"/>
    <lineage>
        <taxon>Eukaryota</taxon>
        <taxon>Metazoa</taxon>
        <taxon>Cnidaria</taxon>
        <taxon>Anthozoa</taxon>
        <taxon>Hexacorallia</taxon>
        <taxon>Scleractinia</taxon>
        <taxon>Fungiina</taxon>
        <taxon>Poritidae</taxon>
        <taxon>Porites</taxon>
    </lineage>
</organism>
<dbReference type="SUPFAM" id="SSF51101">
    <property type="entry name" value="Mannose-binding lectins"/>
    <property type="match status" value="1"/>
</dbReference>
<dbReference type="InterPro" id="IPR011705">
    <property type="entry name" value="BACK"/>
</dbReference>
<dbReference type="EMBL" id="CALNXI010000100">
    <property type="protein sequence ID" value="CAH3018901.1"/>
    <property type="molecule type" value="Genomic_DNA"/>
</dbReference>
<dbReference type="SMART" id="SM00225">
    <property type="entry name" value="BTB"/>
    <property type="match status" value="1"/>
</dbReference>
<keyword evidence="1" id="KW-0880">Kelch repeat</keyword>
<protein>
    <recommendedName>
        <fullName evidence="3">BTB domain-containing protein</fullName>
    </recommendedName>
</protein>
<keyword evidence="5" id="KW-1185">Reference proteome</keyword>
<feature type="domain" description="BTB" evidence="3">
    <location>
        <begin position="47"/>
        <end position="115"/>
    </location>
</feature>
<dbReference type="SUPFAM" id="SSF54695">
    <property type="entry name" value="POZ domain"/>
    <property type="match status" value="1"/>
</dbReference>
<dbReference type="InterPro" id="IPR001229">
    <property type="entry name" value="Jacalin-like_lectin_dom"/>
</dbReference>
<dbReference type="PANTHER" id="PTHR24412:SF441">
    <property type="entry name" value="KELCH-LIKE PROTEIN 28"/>
    <property type="match status" value="1"/>
</dbReference>
<dbReference type="Pfam" id="PF07707">
    <property type="entry name" value="BACK"/>
    <property type="match status" value="1"/>
</dbReference>
<gene>
    <name evidence="4" type="ORF">PEVE_00000207</name>
</gene>
<sequence length="549" mass="62595">MAKGMEKPAVLERSFSNTMETLNANDKDHGSHILKGLLAMYKDGRYSDVSLKIGNERAIRAHRAVLASFSPYFEALLGANWREGNKDEVEIPGLDERAVSDVIEFAYSGNITINTGNVQTLLEAANYLRVEFVKKSCGDFLKGGIDDKTCLSIWRLADFYALEELVKVAKQHCLRHFTNVCEEEEFLCLPFNFLSDLLAEEELCVVTEDLIPRAEEREKVVLQAVFRYIKHHEEERKAHLPELLSSLVRLPTLSDEYLLELATHDLLVGSCDEILKKAQTLKKDPPVKDSPDERWAIPRKFAERILKWGRAFANGRQVQPEIAQHSDKDRLENLENECCVTGMELWIRHWDGRPVLGGLKVCYGTDKTTIFGDGCGGIYNSTAQEHHEHHEFHLEENERIVKVDVNSGWMIDKLTFYTNKKDEDGNPKSYGPYGGSGGGLRSETPPGSYGYLAGVSGAVVMSQGEAGITRLQFVWRSYIFPGDDRKPERGFCVLDVDDEDYDDYDDYYDSDDNDDFDEYDDYDDEYYDDYDDLYDQELGVQPYMFEPLA</sequence>
<dbReference type="InterPro" id="IPR011333">
    <property type="entry name" value="SKP1/BTB/POZ_sf"/>
</dbReference>
<dbReference type="SMART" id="SM00875">
    <property type="entry name" value="BACK"/>
    <property type="match status" value="1"/>
</dbReference>
<name>A0ABN8LTM3_9CNID</name>
<dbReference type="Proteomes" id="UP001159427">
    <property type="component" value="Unassembled WGS sequence"/>
</dbReference>
<accession>A0ABN8LTM3</accession>
<evidence type="ECO:0000256" key="2">
    <source>
        <dbReference type="ARBA" id="ARBA00022737"/>
    </source>
</evidence>
<evidence type="ECO:0000259" key="3">
    <source>
        <dbReference type="PROSITE" id="PS50097"/>
    </source>
</evidence>
<proteinExistence type="predicted"/>
<dbReference type="InterPro" id="IPR000210">
    <property type="entry name" value="BTB/POZ_dom"/>
</dbReference>
<dbReference type="Gene3D" id="3.30.710.10">
    <property type="entry name" value="Potassium Channel Kv1.1, Chain A"/>
    <property type="match status" value="1"/>
</dbReference>
<dbReference type="Pfam" id="PF01419">
    <property type="entry name" value="Jacalin"/>
    <property type="match status" value="1"/>
</dbReference>
<dbReference type="InterPro" id="IPR036404">
    <property type="entry name" value="Jacalin-like_lectin_dom_sf"/>
</dbReference>
<keyword evidence="2" id="KW-0677">Repeat</keyword>
<comment type="caution">
    <text evidence="4">The sequence shown here is derived from an EMBL/GenBank/DDBJ whole genome shotgun (WGS) entry which is preliminary data.</text>
</comment>
<dbReference type="Gene3D" id="2.100.10.30">
    <property type="entry name" value="Jacalin-like lectin domain"/>
    <property type="match status" value="1"/>
</dbReference>
<evidence type="ECO:0000256" key="1">
    <source>
        <dbReference type="ARBA" id="ARBA00022441"/>
    </source>
</evidence>
<dbReference type="SUPFAM" id="SSF48371">
    <property type="entry name" value="ARM repeat"/>
    <property type="match status" value="1"/>
</dbReference>
<dbReference type="PANTHER" id="PTHR24412">
    <property type="entry name" value="KELCH PROTEIN"/>
    <property type="match status" value="1"/>
</dbReference>
<evidence type="ECO:0000313" key="4">
    <source>
        <dbReference type="EMBL" id="CAH3018901.1"/>
    </source>
</evidence>
<dbReference type="Pfam" id="PF00651">
    <property type="entry name" value="BTB"/>
    <property type="match status" value="1"/>
</dbReference>
<reference evidence="4 5" key="1">
    <citation type="submission" date="2022-05" db="EMBL/GenBank/DDBJ databases">
        <authorList>
            <consortium name="Genoscope - CEA"/>
            <person name="William W."/>
        </authorList>
    </citation>
    <scope>NUCLEOTIDE SEQUENCE [LARGE SCALE GENOMIC DNA]</scope>
</reference>
<dbReference type="InterPro" id="IPR016024">
    <property type="entry name" value="ARM-type_fold"/>
</dbReference>
<dbReference type="Gene3D" id="1.25.40.420">
    <property type="match status" value="1"/>
</dbReference>
<dbReference type="PROSITE" id="PS50097">
    <property type="entry name" value="BTB"/>
    <property type="match status" value="1"/>
</dbReference>